<reference evidence="2 3" key="1">
    <citation type="submission" date="2017-09" db="EMBL/GenBank/DDBJ databases">
        <title>Depth-based differentiation of microbial function through sediment-hosted aquifers and enrichment of novel symbionts in the deep terrestrial subsurface.</title>
        <authorList>
            <person name="Probst A.J."/>
            <person name="Ladd B."/>
            <person name="Jarett J.K."/>
            <person name="Geller-Mcgrath D.E."/>
            <person name="Sieber C.M."/>
            <person name="Emerson J.B."/>
            <person name="Anantharaman K."/>
            <person name="Thomas B.C."/>
            <person name="Malmstrom R."/>
            <person name="Stieglmeier M."/>
            <person name="Klingl A."/>
            <person name="Woyke T."/>
            <person name="Ryan C.M."/>
            <person name="Banfield J.F."/>
        </authorList>
    </citation>
    <scope>NUCLEOTIDE SEQUENCE [LARGE SCALE GENOMIC DNA]</scope>
    <source>
        <strain evidence="2">CG11_big_fil_rev_8_21_14_0_20_39_34</strain>
    </source>
</reference>
<feature type="region of interest" description="Disordered" evidence="1">
    <location>
        <begin position="80"/>
        <end position="105"/>
    </location>
</feature>
<evidence type="ECO:0000313" key="3">
    <source>
        <dbReference type="Proteomes" id="UP000229600"/>
    </source>
</evidence>
<accession>A0A2H0N843</accession>
<dbReference type="EMBL" id="PCWN01000005">
    <property type="protein sequence ID" value="PIR04295.1"/>
    <property type="molecule type" value="Genomic_DNA"/>
</dbReference>
<dbReference type="AlphaFoldDB" id="A0A2H0N843"/>
<dbReference type="Proteomes" id="UP000229600">
    <property type="component" value="Unassembled WGS sequence"/>
</dbReference>
<organism evidence="2 3">
    <name type="scientific">Candidatus Magasanikbacteria bacterium CG11_big_fil_rev_8_21_14_0_20_39_34</name>
    <dbReference type="NCBI Taxonomy" id="1974653"/>
    <lineage>
        <taxon>Bacteria</taxon>
        <taxon>Candidatus Magasanikiibacteriota</taxon>
    </lineage>
</organism>
<feature type="region of interest" description="Disordered" evidence="1">
    <location>
        <begin position="30"/>
        <end position="66"/>
    </location>
</feature>
<proteinExistence type="predicted"/>
<protein>
    <submittedName>
        <fullName evidence="2">Uncharacterized protein</fullName>
    </submittedName>
</protein>
<evidence type="ECO:0000256" key="1">
    <source>
        <dbReference type="SAM" id="MobiDB-lite"/>
    </source>
</evidence>
<sequence length="157" mass="17095">MASALVLVFVLFCVVGAIVSGLQLRKQAMARRKNDAPSTTPPSPPAKQKEPSAPPEPTMLDFRRTVVPNDSGGFQMVATEEELPTSGQRTYLAPPPEGFNPDLTEAGMPRLRFEEAMAEDERSPDRRRFGLMFIQVTADGTVQGVGLRPPKAVKNTD</sequence>
<gene>
    <name evidence="2" type="ORF">COV59_01510</name>
</gene>
<name>A0A2H0N843_9BACT</name>
<evidence type="ECO:0000313" key="2">
    <source>
        <dbReference type="EMBL" id="PIR04295.1"/>
    </source>
</evidence>
<comment type="caution">
    <text evidence="2">The sequence shown here is derived from an EMBL/GenBank/DDBJ whole genome shotgun (WGS) entry which is preliminary data.</text>
</comment>